<evidence type="ECO:0000313" key="2">
    <source>
        <dbReference type="EMBL" id="SEW30353.1"/>
    </source>
</evidence>
<gene>
    <name evidence="2" type="ORF">SAMN04487945_2917</name>
</gene>
<protein>
    <submittedName>
        <fullName evidence="2">Uncharacterized protein</fullName>
    </submittedName>
</protein>
<proteinExistence type="predicted"/>
<sequence length="49" mass="4991">MFGLENASGVEGAALVVGVVLVEAILLYAGYGLLERVFGPSVVGALRGR</sequence>
<keyword evidence="1" id="KW-0812">Transmembrane</keyword>
<dbReference type="RefSeq" id="WP_177170855.1">
    <property type="nucleotide sequence ID" value="NZ_FOJA01000001.1"/>
</dbReference>
<dbReference type="AlphaFoldDB" id="A0A1I0QRZ6"/>
<keyword evidence="1" id="KW-1133">Transmembrane helix</keyword>
<dbReference type="EMBL" id="FOJA01000001">
    <property type="protein sequence ID" value="SEW30353.1"/>
    <property type="molecule type" value="Genomic_DNA"/>
</dbReference>
<accession>A0A1I0QRZ6</accession>
<evidence type="ECO:0000256" key="1">
    <source>
        <dbReference type="SAM" id="Phobius"/>
    </source>
</evidence>
<dbReference type="STRING" id="355548.SAMN04487945_2917"/>
<dbReference type="InterPro" id="IPR055934">
    <property type="entry name" value="DUF7512"/>
</dbReference>
<evidence type="ECO:0000313" key="3">
    <source>
        <dbReference type="Proteomes" id="UP000198518"/>
    </source>
</evidence>
<name>A0A1I0QRZ6_9EURY</name>
<dbReference type="Pfam" id="PF24352">
    <property type="entry name" value="DUF7512"/>
    <property type="match status" value="1"/>
</dbReference>
<dbReference type="Proteomes" id="UP000198518">
    <property type="component" value="Unassembled WGS sequence"/>
</dbReference>
<reference evidence="2 3" key="1">
    <citation type="submission" date="2016-10" db="EMBL/GenBank/DDBJ databases">
        <authorList>
            <person name="de Groot N.N."/>
        </authorList>
    </citation>
    <scope>NUCLEOTIDE SEQUENCE [LARGE SCALE GENOMIC DNA]</scope>
    <source>
        <strain evidence="2 3">CGMCC 1.5337</strain>
    </source>
</reference>
<organism evidence="2 3">
    <name type="scientific">Halobacterium jilantaiense</name>
    <dbReference type="NCBI Taxonomy" id="355548"/>
    <lineage>
        <taxon>Archaea</taxon>
        <taxon>Methanobacteriati</taxon>
        <taxon>Methanobacteriota</taxon>
        <taxon>Stenosarchaea group</taxon>
        <taxon>Halobacteria</taxon>
        <taxon>Halobacteriales</taxon>
        <taxon>Halobacteriaceae</taxon>
        <taxon>Halobacterium</taxon>
    </lineage>
</organism>
<keyword evidence="3" id="KW-1185">Reference proteome</keyword>
<keyword evidence="1" id="KW-0472">Membrane</keyword>
<feature type="transmembrane region" description="Helical" evidence="1">
    <location>
        <begin position="12"/>
        <end position="34"/>
    </location>
</feature>